<dbReference type="SUPFAM" id="SSF57701">
    <property type="entry name" value="Zn2/Cys6 DNA-binding domain"/>
    <property type="match status" value="1"/>
</dbReference>
<comment type="caution">
    <text evidence="5">The sequence shown here is derived from an EMBL/GenBank/DDBJ whole genome shotgun (WGS) entry which is preliminary data.</text>
</comment>
<name>A0A642ULE7_DIURU</name>
<dbReference type="GO" id="GO:0005634">
    <property type="term" value="C:nucleus"/>
    <property type="evidence" value="ECO:0007669"/>
    <property type="project" value="UniProtKB-SubCell"/>
</dbReference>
<dbReference type="GeneID" id="54782616"/>
<proteinExistence type="predicted"/>
<dbReference type="Pfam" id="PF00172">
    <property type="entry name" value="Zn_clus"/>
    <property type="match status" value="1"/>
</dbReference>
<reference evidence="5 6" key="1">
    <citation type="submission" date="2019-07" db="EMBL/GenBank/DDBJ databases">
        <title>Genome assembly of two rare yeast pathogens: Diutina rugosa and Trichomonascus ciferrii.</title>
        <authorList>
            <person name="Mixao V."/>
            <person name="Saus E."/>
            <person name="Hansen A."/>
            <person name="Lass-Flor C."/>
            <person name="Gabaldon T."/>
        </authorList>
    </citation>
    <scope>NUCLEOTIDE SEQUENCE [LARGE SCALE GENOMIC DNA]</scope>
    <source>
        <strain evidence="5 6">CBS 613</strain>
    </source>
</reference>
<dbReference type="GO" id="GO:0045944">
    <property type="term" value="P:positive regulation of transcription by RNA polymerase II"/>
    <property type="evidence" value="ECO:0007669"/>
    <property type="project" value="TreeGrafter"/>
</dbReference>
<evidence type="ECO:0000313" key="6">
    <source>
        <dbReference type="Proteomes" id="UP000449547"/>
    </source>
</evidence>
<dbReference type="EMBL" id="SWFT01000116">
    <property type="protein sequence ID" value="KAA8900149.1"/>
    <property type="molecule type" value="Genomic_DNA"/>
</dbReference>
<protein>
    <recommendedName>
        <fullName evidence="4">Zn(2)-C6 fungal-type domain-containing protein</fullName>
    </recommendedName>
</protein>
<keyword evidence="6" id="KW-1185">Reference proteome</keyword>
<organism evidence="5 6">
    <name type="scientific">Diutina rugosa</name>
    <name type="common">Yeast</name>
    <name type="synonym">Candida rugosa</name>
    <dbReference type="NCBI Taxonomy" id="5481"/>
    <lineage>
        <taxon>Eukaryota</taxon>
        <taxon>Fungi</taxon>
        <taxon>Dikarya</taxon>
        <taxon>Ascomycota</taxon>
        <taxon>Saccharomycotina</taxon>
        <taxon>Pichiomycetes</taxon>
        <taxon>Debaryomycetaceae</taxon>
        <taxon>Diutina</taxon>
    </lineage>
</organism>
<dbReference type="InterPro" id="IPR036864">
    <property type="entry name" value="Zn2-C6_fun-type_DNA-bd_sf"/>
</dbReference>
<gene>
    <name evidence="5" type="ORF">DIURU_003965</name>
</gene>
<dbReference type="GO" id="GO:0008270">
    <property type="term" value="F:zinc ion binding"/>
    <property type="evidence" value="ECO:0007669"/>
    <property type="project" value="InterPro"/>
</dbReference>
<dbReference type="AlphaFoldDB" id="A0A642ULE7"/>
<evidence type="ECO:0000313" key="5">
    <source>
        <dbReference type="EMBL" id="KAA8900149.1"/>
    </source>
</evidence>
<evidence type="ECO:0000256" key="2">
    <source>
        <dbReference type="ARBA" id="ARBA00023242"/>
    </source>
</evidence>
<evidence type="ECO:0000259" key="4">
    <source>
        <dbReference type="PROSITE" id="PS50048"/>
    </source>
</evidence>
<dbReference type="OrthoDB" id="5419315at2759"/>
<dbReference type="Pfam" id="PF11951">
    <property type="entry name" value="Fungal_trans_2"/>
    <property type="match status" value="1"/>
</dbReference>
<dbReference type="Proteomes" id="UP000449547">
    <property type="component" value="Unassembled WGS sequence"/>
</dbReference>
<dbReference type="RefSeq" id="XP_034011288.1">
    <property type="nucleotide sequence ID" value="XM_034156785.1"/>
</dbReference>
<dbReference type="CDD" id="cd00067">
    <property type="entry name" value="GAL4"/>
    <property type="match status" value="1"/>
</dbReference>
<dbReference type="VEuPathDB" id="FungiDB:DIURU_003965"/>
<dbReference type="InterPro" id="IPR021858">
    <property type="entry name" value="Fun_TF"/>
</dbReference>
<feature type="region of interest" description="Disordered" evidence="3">
    <location>
        <begin position="85"/>
        <end position="153"/>
    </location>
</feature>
<feature type="region of interest" description="Disordered" evidence="3">
    <location>
        <begin position="1"/>
        <end position="33"/>
    </location>
</feature>
<dbReference type="GO" id="GO:0000976">
    <property type="term" value="F:transcription cis-regulatory region binding"/>
    <property type="evidence" value="ECO:0007669"/>
    <property type="project" value="TreeGrafter"/>
</dbReference>
<dbReference type="SMART" id="SM00066">
    <property type="entry name" value="GAL4"/>
    <property type="match status" value="1"/>
</dbReference>
<evidence type="ECO:0000256" key="3">
    <source>
        <dbReference type="SAM" id="MobiDB-lite"/>
    </source>
</evidence>
<dbReference type="PANTHER" id="PTHR37534">
    <property type="entry name" value="TRANSCRIPTIONAL ACTIVATOR PROTEIN UGA3"/>
    <property type="match status" value="1"/>
</dbReference>
<dbReference type="Gene3D" id="4.10.240.10">
    <property type="entry name" value="Zn(2)-C6 fungal-type DNA-binding domain"/>
    <property type="match status" value="1"/>
</dbReference>
<sequence>MIVTFYSKNGDMSSSSGRVNKHSPKRTAVADMKKMRRSKLGCLPCKIRKKKCDEQKPVCGDCSRLSKECTWIDYENMSEDEIKNLREKTREEESKHKLRQRRPKKDPAVSEAATVQPSPAASHIPYLPTQTNTPQIAVGTPPQPDTSALDLDYDDAESRSPSAFLSFLKDLTNYQPDQPRLTEVYDEGEAPDTNEDQQIRDIVKSPSFSSLMESFSYDPVTSSYNHLNASNSLSLSQSNYHNFVAQVNQILTPLSTQEPSYMPDLISGTANYLYSYYVETLSQQVSIAPNSQDGSNSYQKVFLPLAHKNQGVLYAILGWAGFHLGGEWQVEGAKYTEMAIEQINKELFNDPVTDISRPSLQSTSLAKMDRDQILVKLATLLILCGSEICRGDVKNWSIFLKWGWKLLAANGGILQFNKSKEEHWLISNFAYHDLLSSSSNERGTYFDSKEYDEIFLDKQGWSRGSLNPLLGVAKRLIRIIGDISTLLYDSKRSLNSYYNRDLSPFHVSDDDVASEGSEHGMISRLLLSVIEKAKHLETEIENCVADPLDLVGLTDEEMELQLTMFEAFQISAKLFLKQSIMKCNPSMLECQVLNNDLIKCLDILVGTGVQSALVFPWFMAGIHSVTPHDRNLMRKRFDNFSKHYGMWNVSRAKYVMERVWEQNLHGNNVVDWYAILKDLDWDISFA</sequence>
<dbReference type="GO" id="GO:0000981">
    <property type="term" value="F:DNA-binding transcription factor activity, RNA polymerase II-specific"/>
    <property type="evidence" value="ECO:0007669"/>
    <property type="project" value="InterPro"/>
</dbReference>
<dbReference type="PANTHER" id="PTHR37534:SF7">
    <property type="entry name" value="TRANSCRIPTIONAL ACTIVATOR PROTEIN UGA3"/>
    <property type="match status" value="1"/>
</dbReference>
<accession>A0A642ULE7</accession>
<dbReference type="InterPro" id="IPR001138">
    <property type="entry name" value="Zn2Cys6_DnaBD"/>
</dbReference>
<dbReference type="PROSITE" id="PS50048">
    <property type="entry name" value="ZN2_CY6_FUNGAL_2"/>
    <property type="match status" value="1"/>
</dbReference>
<comment type="subcellular location">
    <subcellularLocation>
        <location evidence="1">Nucleus</location>
    </subcellularLocation>
</comment>
<dbReference type="PROSITE" id="PS00463">
    <property type="entry name" value="ZN2_CY6_FUNGAL_1"/>
    <property type="match status" value="1"/>
</dbReference>
<evidence type="ECO:0000256" key="1">
    <source>
        <dbReference type="ARBA" id="ARBA00004123"/>
    </source>
</evidence>
<feature type="compositionally biased region" description="Basic and acidic residues" evidence="3">
    <location>
        <begin position="85"/>
        <end position="95"/>
    </location>
</feature>
<keyword evidence="2" id="KW-0539">Nucleus</keyword>
<feature type="compositionally biased region" description="Polar residues" evidence="3">
    <location>
        <begin position="1"/>
        <end position="18"/>
    </location>
</feature>
<feature type="domain" description="Zn(2)-C6 fungal-type" evidence="4">
    <location>
        <begin position="41"/>
        <end position="71"/>
    </location>
</feature>
<dbReference type="OMA" id="EHWLISN"/>